<dbReference type="PANTHER" id="PTHR38048">
    <property type="entry name" value="EXPRESSED PROTEIN"/>
    <property type="match status" value="1"/>
</dbReference>
<dbReference type="PANTHER" id="PTHR38048:SF2">
    <property type="entry name" value="HEMERYTHRIN-LIKE DOMAIN-CONTAINING PROTEIN"/>
    <property type="match status" value="1"/>
</dbReference>
<dbReference type="InterPro" id="IPR012312">
    <property type="entry name" value="Hemerythrin-like"/>
</dbReference>
<sequence>MSSKQKWADTPFPLVTTPSFTKPISDHPAHHIANEMAFAHNAMIRGLNAIYQQAPHIPSSPSTISAFLFLIRSWAAWILDHHVLEETLIFPGFERVPGVPASALTRNVEQHHAFSKGMEKLEEYAKTVQVEEYDGAKVCAMLDPFAGVLCEHLRDEIATLWSLECVQLEHAGRLLEVWREGEKKAETQDKAVVPPMVLGLRDTTFEGGNDWPKMPPGSAFIVNWVFGWKYAESWTFLPCDVYGRPRALRFLGDE</sequence>
<evidence type="ECO:0000259" key="1">
    <source>
        <dbReference type="Pfam" id="PF01814"/>
    </source>
</evidence>
<dbReference type="EMBL" id="ML996171">
    <property type="protein sequence ID" value="KAF2732827.1"/>
    <property type="molecule type" value="Genomic_DNA"/>
</dbReference>
<accession>A0A9P4QS55</accession>
<feature type="domain" description="Hemerythrin-like" evidence="1">
    <location>
        <begin position="32"/>
        <end position="156"/>
    </location>
</feature>
<dbReference type="InterPro" id="IPR053206">
    <property type="entry name" value="Dimeric_xanthone_biosynth"/>
</dbReference>
<name>A0A9P4QS55_9PLEO</name>
<dbReference type="CDD" id="cd12108">
    <property type="entry name" value="Hr-like"/>
    <property type="match status" value="1"/>
</dbReference>
<protein>
    <recommendedName>
        <fullName evidence="1">Hemerythrin-like domain-containing protein</fullName>
    </recommendedName>
</protein>
<reference evidence="2" key="1">
    <citation type="journal article" date="2020" name="Stud. Mycol.">
        <title>101 Dothideomycetes genomes: a test case for predicting lifestyles and emergence of pathogens.</title>
        <authorList>
            <person name="Haridas S."/>
            <person name="Albert R."/>
            <person name="Binder M."/>
            <person name="Bloem J."/>
            <person name="Labutti K."/>
            <person name="Salamov A."/>
            <person name="Andreopoulos B."/>
            <person name="Baker S."/>
            <person name="Barry K."/>
            <person name="Bills G."/>
            <person name="Bluhm B."/>
            <person name="Cannon C."/>
            <person name="Castanera R."/>
            <person name="Culley D."/>
            <person name="Daum C."/>
            <person name="Ezra D."/>
            <person name="Gonzalez J."/>
            <person name="Henrissat B."/>
            <person name="Kuo A."/>
            <person name="Liang C."/>
            <person name="Lipzen A."/>
            <person name="Lutzoni F."/>
            <person name="Magnuson J."/>
            <person name="Mondo S."/>
            <person name="Nolan M."/>
            <person name="Ohm R."/>
            <person name="Pangilinan J."/>
            <person name="Park H.-J."/>
            <person name="Ramirez L."/>
            <person name="Alfaro M."/>
            <person name="Sun H."/>
            <person name="Tritt A."/>
            <person name="Yoshinaga Y."/>
            <person name="Zwiers L.-H."/>
            <person name="Turgeon B."/>
            <person name="Goodwin S."/>
            <person name="Spatafora J."/>
            <person name="Crous P."/>
            <person name="Grigoriev I."/>
        </authorList>
    </citation>
    <scope>NUCLEOTIDE SEQUENCE</scope>
    <source>
        <strain evidence="2">CBS 125425</strain>
    </source>
</reference>
<proteinExistence type="predicted"/>
<dbReference type="Pfam" id="PF01814">
    <property type="entry name" value="Hemerythrin"/>
    <property type="match status" value="1"/>
</dbReference>
<gene>
    <name evidence="2" type="ORF">EJ04DRAFT_553823</name>
</gene>
<dbReference type="Gene3D" id="1.20.120.520">
    <property type="entry name" value="nmb1532 protein domain like"/>
    <property type="match status" value="1"/>
</dbReference>
<organism evidence="2 3">
    <name type="scientific">Polyplosphaeria fusca</name>
    <dbReference type="NCBI Taxonomy" id="682080"/>
    <lineage>
        <taxon>Eukaryota</taxon>
        <taxon>Fungi</taxon>
        <taxon>Dikarya</taxon>
        <taxon>Ascomycota</taxon>
        <taxon>Pezizomycotina</taxon>
        <taxon>Dothideomycetes</taxon>
        <taxon>Pleosporomycetidae</taxon>
        <taxon>Pleosporales</taxon>
        <taxon>Tetraplosphaeriaceae</taxon>
        <taxon>Polyplosphaeria</taxon>
    </lineage>
</organism>
<comment type="caution">
    <text evidence="2">The sequence shown here is derived from an EMBL/GenBank/DDBJ whole genome shotgun (WGS) entry which is preliminary data.</text>
</comment>
<evidence type="ECO:0000313" key="2">
    <source>
        <dbReference type="EMBL" id="KAF2732827.1"/>
    </source>
</evidence>
<keyword evidence="3" id="KW-1185">Reference proteome</keyword>
<dbReference type="Proteomes" id="UP000799444">
    <property type="component" value="Unassembled WGS sequence"/>
</dbReference>
<dbReference type="AlphaFoldDB" id="A0A9P4QS55"/>
<evidence type="ECO:0000313" key="3">
    <source>
        <dbReference type="Proteomes" id="UP000799444"/>
    </source>
</evidence>
<dbReference type="OrthoDB" id="58416at2759"/>